<protein>
    <submittedName>
        <fullName evidence="2">Uncharacterized protein</fullName>
    </submittedName>
</protein>
<dbReference type="EMBL" id="EQ979981">
    <property type="protein sequence ID" value="EEF25323.1"/>
    <property type="molecule type" value="Genomic_DNA"/>
</dbReference>
<evidence type="ECO:0000313" key="2">
    <source>
        <dbReference type="EMBL" id="EEF25323.1"/>
    </source>
</evidence>
<dbReference type="InParanoid" id="B9TFP1"/>
<keyword evidence="3" id="KW-1185">Reference proteome</keyword>
<evidence type="ECO:0000256" key="1">
    <source>
        <dbReference type="SAM" id="MobiDB-lite"/>
    </source>
</evidence>
<reference evidence="3" key="1">
    <citation type="journal article" date="2010" name="Nat. Biotechnol.">
        <title>Draft genome sequence of the oilseed species Ricinus communis.</title>
        <authorList>
            <person name="Chan A.P."/>
            <person name="Crabtree J."/>
            <person name="Zhao Q."/>
            <person name="Lorenzi H."/>
            <person name="Orvis J."/>
            <person name="Puiu D."/>
            <person name="Melake-Berhan A."/>
            <person name="Jones K.M."/>
            <person name="Redman J."/>
            <person name="Chen G."/>
            <person name="Cahoon E.B."/>
            <person name="Gedil M."/>
            <person name="Stanke M."/>
            <person name="Haas B.J."/>
            <person name="Wortman J.R."/>
            <person name="Fraser-Liggett C.M."/>
            <person name="Ravel J."/>
            <person name="Rabinowicz P.D."/>
        </authorList>
    </citation>
    <scope>NUCLEOTIDE SEQUENCE [LARGE SCALE GENOMIC DNA]</scope>
    <source>
        <strain evidence="3">cv. Hale</strain>
    </source>
</reference>
<accession>B9TFP1</accession>
<sequence>GDRLGADPHLGNAAVLASPLRVELHAAAADDLGQPRHNVRPVELGIDVRQREAGELLPGIAQAVAGGVVEFDEGQGFDIDERDRIRRLRHDGPIDLLPLVRAGLVLAPLHDAGQTVGQCFQQLPLLDQERAISLIRHVFQIADHQLTPHIALHPQRLARALDHAVKAGGGVHAPVEFDAGRRLLRMHQAVGQQCSHLEQHGVERAEPVFGDAEYRVQAAQFLHPLGQCKFRLPHRRDIARHAEHAHQTPVAVGHRRLGGLEQPAVAVIAEGEPLFVGQRLSGCRRGPVVGAEEVRKFTINEFVVGMADQFGFGMAIQTLEARIAEAENAIGVLQPHQVRHGVEQHAQAVALLVERGRLGVGQRAGTAQATHMDELREQQHAHQQQAAAQTHHHVRVIGPQLSDLARAQPLRPRIGGERRQRKRGRTQQQAGT</sequence>
<feature type="region of interest" description="Disordered" evidence="1">
    <location>
        <begin position="400"/>
        <end position="432"/>
    </location>
</feature>
<name>B9TFP1_RICCO</name>
<dbReference type="AlphaFoldDB" id="B9TFP1"/>
<dbReference type="Proteomes" id="UP000008311">
    <property type="component" value="Unassembled WGS sequence"/>
</dbReference>
<organism evidence="2 3">
    <name type="scientific">Ricinus communis</name>
    <name type="common">Castor bean</name>
    <dbReference type="NCBI Taxonomy" id="3988"/>
    <lineage>
        <taxon>Eukaryota</taxon>
        <taxon>Viridiplantae</taxon>
        <taxon>Streptophyta</taxon>
        <taxon>Embryophyta</taxon>
        <taxon>Tracheophyta</taxon>
        <taxon>Spermatophyta</taxon>
        <taxon>Magnoliopsida</taxon>
        <taxon>eudicotyledons</taxon>
        <taxon>Gunneridae</taxon>
        <taxon>Pentapetalae</taxon>
        <taxon>rosids</taxon>
        <taxon>fabids</taxon>
        <taxon>Malpighiales</taxon>
        <taxon>Euphorbiaceae</taxon>
        <taxon>Acalyphoideae</taxon>
        <taxon>Acalypheae</taxon>
        <taxon>Ricinus</taxon>
    </lineage>
</organism>
<evidence type="ECO:0000313" key="3">
    <source>
        <dbReference type="Proteomes" id="UP000008311"/>
    </source>
</evidence>
<gene>
    <name evidence="2" type="ORF">RCOM_1923290</name>
</gene>
<proteinExistence type="predicted"/>
<feature type="non-terminal residue" evidence="2">
    <location>
        <position position="1"/>
    </location>
</feature>